<keyword evidence="1" id="KW-0547">Nucleotide-binding</keyword>
<keyword evidence="4" id="KW-0238">DNA-binding</keyword>
<evidence type="ECO:0000313" key="8">
    <source>
        <dbReference type="Proteomes" id="UP001225378"/>
    </source>
</evidence>
<dbReference type="Gene3D" id="3.40.50.300">
    <property type="entry name" value="P-loop containing nucleotide triphosphate hydrolases"/>
    <property type="match status" value="1"/>
</dbReference>
<name>A0AAU7NYF9_9GAMM</name>
<dbReference type="PROSITE" id="PS00688">
    <property type="entry name" value="SIGMA54_INTERACT_3"/>
    <property type="match status" value="1"/>
</dbReference>
<dbReference type="CDD" id="cd00009">
    <property type="entry name" value="AAA"/>
    <property type="match status" value="1"/>
</dbReference>
<organism evidence="7 8">
    <name type="scientific">Methylomarinum roseum</name>
    <dbReference type="NCBI Taxonomy" id="3067653"/>
    <lineage>
        <taxon>Bacteria</taxon>
        <taxon>Pseudomonadati</taxon>
        <taxon>Pseudomonadota</taxon>
        <taxon>Gammaproteobacteria</taxon>
        <taxon>Methylococcales</taxon>
        <taxon>Methylococcaceae</taxon>
        <taxon>Methylomarinum</taxon>
    </lineage>
</organism>
<dbReference type="KEGG" id="mech:Q9L42_008275"/>
<dbReference type="AlphaFoldDB" id="A0AAU7NYF9"/>
<keyword evidence="5" id="KW-0804">Transcription</keyword>
<dbReference type="RefSeq" id="WP_305908913.1">
    <property type="nucleotide sequence ID" value="NZ_CP157743.1"/>
</dbReference>
<dbReference type="Pfam" id="PF25601">
    <property type="entry name" value="AAA_lid_14"/>
    <property type="match status" value="1"/>
</dbReference>
<evidence type="ECO:0000256" key="4">
    <source>
        <dbReference type="ARBA" id="ARBA00023125"/>
    </source>
</evidence>
<dbReference type="Pfam" id="PF00158">
    <property type="entry name" value="Sigma54_activat"/>
    <property type="match status" value="1"/>
</dbReference>
<reference evidence="7 8" key="1">
    <citation type="journal article" date="2024" name="Microbiology">
        <title>Methylomarinum rosea sp. nov., a novel halophilic methanotrophic bacterium from the hypersaline Lake Elton.</title>
        <authorList>
            <person name="Suleimanov R.Z."/>
            <person name="Oshkin I.Y."/>
            <person name="Danilova O.V."/>
            <person name="Suzina N.E."/>
            <person name="Dedysh S.N."/>
        </authorList>
    </citation>
    <scope>NUCLEOTIDE SEQUENCE [LARGE SCALE GENOMIC DNA]</scope>
    <source>
        <strain evidence="7 8">Ch1-1</strain>
    </source>
</reference>
<dbReference type="InterPro" id="IPR058031">
    <property type="entry name" value="AAA_lid_NorR"/>
</dbReference>
<dbReference type="PROSITE" id="PS50045">
    <property type="entry name" value="SIGMA54_INTERACT_4"/>
    <property type="match status" value="1"/>
</dbReference>
<dbReference type="Gene3D" id="1.10.10.60">
    <property type="entry name" value="Homeodomain-like"/>
    <property type="match status" value="1"/>
</dbReference>
<dbReference type="SUPFAM" id="SSF52540">
    <property type="entry name" value="P-loop containing nucleoside triphosphate hydrolases"/>
    <property type="match status" value="1"/>
</dbReference>
<dbReference type="InterPro" id="IPR027417">
    <property type="entry name" value="P-loop_NTPase"/>
</dbReference>
<keyword evidence="2" id="KW-0067">ATP-binding</keyword>
<gene>
    <name evidence="7" type="ORF">Q9L42_008275</name>
</gene>
<dbReference type="InterPro" id="IPR002078">
    <property type="entry name" value="Sigma_54_int"/>
</dbReference>
<dbReference type="Gene3D" id="1.10.8.60">
    <property type="match status" value="1"/>
</dbReference>
<dbReference type="SUPFAM" id="SSF46689">
    <property type="entry name" value="Homeodomain-like"/>
    <property type="match status" value="1"/>
</dbReference>
<protein>
    <submittedName>
        <fullName evidence="7">Sigma 54-interacting transcriptional regulator</fullName>
    </submittedName>
</protein>
<evidence type="ECO:0000259" key="6">
    <source>
        <dbReference type="PROSITE" id="PS50045"/>
    </source>
</evidence>
<dbReference type="PANTHER" id="PTHR32071">
    <property type="entry name" value="TRANSCRIPTIONAL REGULATORY PROTEIN"/>
    <property type="match status" value="1"/>
</dbReference>
<evidence type="ECO:0000256" key="1">
    <source>
        <dbReference type="ARBA" id="ARBA00022741"/>
    </source>
</evidence>
<keyword evidence="3" id="KW-0805">Transcription regulation</keyword>
<sequence length="438" mass="49145">MRTNSFTLDSLLETHDQPFSIINADQQIIAVNRAWEGHFALPRERRLGAICCNNPSDCRHKRFFQTLEPYTGMFSETLGSQEHLLKVRGYPLLDVDGTVYLGESVLTVGKSASMTGNPQMVGTSSAFLNLKTKLQQAAQSNVPVMLNGETGTGKEFAAEYIHRQSSNADGEFVIVDCTVLGEDLFESELFGHEKGAFTGAATVKKGLFELADGGTLFLDEVGELPISLQPKLLRALESGQFRRVGGTTALKSTVRVVTATHRNLSGMVKEGLFREDLFYRLSVFPLEIPALRDRVEDIQELVEYFLESFGQRDRCVYRMSGAALQKLMGHRWPGNIRELKNCLQLATCLCNKHHIEERDISIMRRNEMPLKPGMVERRGQGSATEARKATDMNPLEAIEAEYIRSLIDKHQGNRKLIAAEMNVSERTLYRKLKRLNVN</sequence>
<dbReference type="InterPro" id="IPR025943">
    <property type="entry name" value="Sigma_54_int_dom_ATP-bd_2"/>
</dbReference>
<evidence type="ECO:0000256" key="3">
    <source>
        <dbReference type="ARBA" id="ARBA00023015"/>
    </source>
</evidence>
<dbReference type="Proteomes" id="UP001225378">
    <property type="component" value="Chromosome"/>
</dbReference>
<dbReference type="EMBL" id="CP157743">
    <property type="protein sequence ID" value="XBS22105.1"/>
    <property type="molecule type" value="Genomic_DNA"/>
</dbReference>
<keyword evidence="8" id="KW-1185">Reference proteome</keyword>
<dbReference type="InterPro" id="IPR003593">
    <property type="entry name" value="AAA+_ATPase"/>
</dbReference>
<proteinExistence type="predicted"/>
<accession>A0AAU7NYF9</accession>
<dbReference type="Pfam" id="PF02954">
    <property type="entry name" value="HTH_8"/>
    <property type="match status" value="1"/>
</dbReference>
<dbReference type="FunFam" id="3.40.50.300:FF:000006">
    <property type="entry name" value="DNA-binding transcriptional regulator NtrC"/>
    <property type="match status" value="1"/>
</dbReference>
<dbReference type="InterPro" id="IPR002197">
    <property type="entry name" value="HTH_Fis"/>
</dbReference>
<dbReference type="PROSITE" id="PS00676">
    <property type="entry name" value="SIGMA54_INTERACT_2"/>
    <property type="match status" value="1"/>
</dbReference>
<dbReference type="GO" id="GO:0006355">
    <property type="term" value="P:regulation of DNA-templated transcription"/>
    <property type="evidence" value="ECO:0007669"/>
    <property type="project" value="InterPro"/>
</dbReference>
<dbReference type="SMART" id="SM00382">
    <property type="entry name" value="AAA"/>
    <property type="match status" value="1"/>
</dbReference>
<dbReference type="InterPro" id="IPR009057">
    <property type="entry name" value="Homeodomain-like_sf"/>
</dbReference>
<evidence type="ECO:0000256" key="2">
    <source>
        <dbReference type="ARBA" id="ARBA00022840"/>
    </source>
</evidence>
<feature type="domain" description="Sigma-54 factor interaction" evidence="6">
    <location>
        <begin position="120"/>
        <end position="348"/>
    </location>
</feature>
<dbReference type="GO" id="GO:0043565">
    <property type="term" value="F:sequence-specific DNA binding"/>
    <property type="evidence" value="ECO:0007669"/>
    <property type="project" value="InterPro"/>
</dbReference>
<dbReference type="InterPro" id="IPR025944">
    <property type="entry name" value="Sigma_54_int_dom_CS"/>
</dbReference>
<dbReference type="GO" id="GO:0005524">
    <property type="term" value="F:ATP binding"/>
    <property type="evidence" value="ECO:0007669"/>
    <property type="project" value="UniProtKB-KW"/>
</dbReference>
<evidence type="ECO:0000256" key="5">
    <source>
        <dbReference type="ARBA" id="ARBA00023163"/>
    </source>
</evidence>
<evidence type="ECO:0000313" key="7">
    <source>
        <dbReference type="EMBL" id="XBS22105.1"/>
    </source>
</evidence>